<dbReference type="RefSeq" id="WP_179908975.1">
    <property type="nucleotide sequence ID" value="NZ_CP058910.1"/>
</dbReference>
<gene>
    <name evidence="2" type="ORF">HZS55_18180</name>
</gene>
<dbReference type="OrthoDB" id="237859at2157"/>
<protein>
    <recommendedName>
        <fullName evidence="1">DUF8154 domain-containing protein</fullName>
    </recommendedName>
</protein>
<reference evidence="2 3" key="1">
    <citation type="submission" date="2020-07" db="EMBL/GenBank/DDBJ databases">
        <title>Halosimplex pelagicum sp. nov. and Halosimplex rubrum sp. nov., isolated from salted brown alga Laminaria, and emended description of the genus Halosimplex.</title>
        <authorList>
            <person name="Cui H."/>
        </authorList>
    </citation>
    <scope>NUCLEOTIDE SEQUENCE [LARGE SCALE GENOMIC DNA]</scope>
    <source>
        <strain evidence="2 3">R27</strain>
    </source>
</reference>
<evidence type="ECO:0000313" key="2">
    <source>
        <dbReference type="EMBL" id="QLH79103.1"/>
    </source>
</evidence>
<dbReference type="Proteomes" id="UP000509667">
    <property type="component" value="Chromosome"/>
</dbReference>
<evidence type="ECO:0000259" key="1">
    <source>
        <dbReference type="Pfam" id="PF26481"/>
    </source>
</evidence>
<dbReference type="InterPro" id="IPR058467">
    <property type="entry name" value="DUF8154"/>
</dbReference>
<dbReference type="KEGG" id="hrr:HZS55_18180"/>
<dbReference type="Pfam" id="PF26481">
    <property type="entry name" value="DUF8154"/>
    <property type="match status" value="1"/>
</dbReference>
<dbReference type="GeneID" id="56079833"/>
<keyword evidence="3" id="KW-1185">Reference proteome</keyword>
<accession>A0A7D5P267</accession>
<evidence type="ECO:0000313" key="3">
    <source>
        <dbReference type="Proteomes" id="UP000509667"/>
    </source>
</evidence>
<feature type="domain" description="DUF8154" evidence="1">
    <location>
        <begin position="1"/>
        <end position="161"/>
    </location>
</feature>
<dbReference type="EMBL" id="CP058910">
    <property type="protein sequence ID" value="QLH79103.1"/>
    <property type="molecule type" value="Genomic_DNA"/>
</dbReference>
<name>A0A7D5P267_9EURY</name>
<organism evidence="2 3">
    <name type="scientific">Halosimplex rubrum</name>
    <dbReference type="NCBI Taxonomy" id="869889"/>
    <lineage>
        <taxon>Archaea</taxon>
        <taxon>Methanobacteriati</taxon>
        <taxon>Methanobacteriota</taxon>
        <taxon>Stenosarchaea group</taxon>
        <taxon>Halobacteria</taxon>
        <taxon>Halobacteriales</taxon>
        <taxon>Haloarculaceae</taxon>
        <taxon>Halosimplex</taxon>
    </lineage>
</organism>
<proteinExistence type="predicted"/>
<sequence>MDNSSIEDTLDAVLAEFRIGSGRPETGLEVDDPALLQLRKSCRMLETVRSLQKQNGYYTVIIEASFASIERSIQFYLRENGYIRDGEFVDHRKVYELGENAALYGTDFKEKLVQLWENNRSRTYYREGVGTEENARLMVDLAEQIHRHILQLASRSHECICSGD</sequence>
<dbReference type="AlphaFoldDB" id="A0A7D5P267"/>